<dbReference type="PROSITE" id="PS51078">
    <property type="entry name" value="ICLR_ED"/>
    <property type="match status" value="1"/>
</dbReference>
<dbReference type="PANTHER" id="PTHR30136:SF35">
    <property type="entry name" value="HTH-TYPE TRANSCRIPTIONAL REGULATOR RV1719"/>
    <property type="match status" value="1"/>
</dbReference>
<dbReference type="InterPro" id="IPR050707">
    <property type="entry name" value="HTH_MetabolicPath_Reg"/>
</dbReference>
<sequence length="285" mass="30764">MTGRTPTRSWACSPLCGKMGRRSRAEGSAHPPMETAKSPATSMRSLERAIDVLEVLDTSRHALRLSDIARRADLPVATTQRILNVLEARGRVERDATGYRPGLGLIFGAHAYLATSPLLAAARPVLQDLAAETGLTASLFKRIGWSRVVLARVDGARPLRYELPIGERLPLHLGAGKALVAQMGPDELEQFLAQLGDRTRADGTTIEQDEFLNDLKQIRDCGYSHARNEREPGMASVAAPVAEPDGSATSAVQVAGTQDDIPEDRIPALGIEVQRAAYAIGRRAF</sequence>
<dbReference type="Pfam" id="PF01614">
    <property type="entry name" value="IclR_C"/>
    <property type="match status" value="1"/>
</dbReference>
<dbReference type="InterPro" id="IPR005471">
    <property type="entry name" value="Tscrpt_reg_IclR_N"/>
</dbReference>
<evidence type="ECO:0000256" key="2">
    <source>
        <dbReference type="ARBA" id="ARBA00023125"/>
    </source>
</evidence>
<dbReference type="EMBL" id="VWPH01000004">
    <property type="protein sequence ID" value="KAA5835209.1"/>
    <property type="molecule type" value="Genomic_DNA"/>
</dbReference>
<evidence type="ECO:0000313" key="7">
    <source>
        <dbReference type="EMBL" id="KAA5835209.1"/>
    </source>
</evidence>
<comment type="caution">
    <text evidence="7">The sequence shown here is derived from an EMBL/GenBank/DDBJ whole genome shotgun (WGS) entry which is preliminary data.</text>
</comment>
<evidence type="ECO:0000256" key="3">
    <source>
        <dbReference type="ARBA" id="ARBA00023163"/>
    </source>
</evidence>
<evidence type="ECO:0000313" key="8">
    <source>
        <dbReference type="Proteomes" id="UP000323946"/>
    </source>
</evidence>
<proteinExistence type="predicted"/>
<dbReference type="PROSITE" id="PS51077">
    <property type="entry name" value="HTH_ICLR"/>
    <property type="match status" value="1"/>
</dbReference>
<keyword evidence="8" id="KW-1185">Reference proteome</keyword>
<keyword evidence="1" id="KW-0805">Transcription regulation</keyword>
<dbReference type="Gene3D" id="3.30.450.40">
    <property type="match status" value="1"/>
</dbReference>
<dbReference type="OrthoDB" id="4068713at2"/>
<protein>
    <submittedName>
        <fullName evidence="7">IclR family transcriptional regulator</fullName>
    </submittedName>
</protein>
<feature type="region of interest" description="Disordered" evidence="4">
    <location>
        <begin position="1"/>
        <end position="41"/>
    </location>
</feature>
<dbReference type="GO" id="GO:0003700">
    <property type="term" value="F:DNA-binding transcription factor activity"/>
    <property type="evidence" value="ECO:0007669"/>
    <property type="project" value="TreeGrafter"/>
</dbReference>
<dbReference type="GO" id="GO:0003677">
    <property type="term" value="F:DNA binding"/>
    <property type="evidence" value="ECO:0007669"/>
    <property type="project" value="UniProtKB-KW"/>
</dbReference>
<reference evidence="7 8" key="1">
    <citation type="submission" date="2019-09" db="EMBL/GenBank/DDBJ databases">
        <title>Draft genome sequence of the thermophilic Saccharopolyspora hirsuta VKM Ac-666T.</title>
        <authorList>
            <person name="Lobastova T.G."/>
            <person name="Fokina V."/>
            <person name="Bragin E.Y."/>
            <person name="Shtratnikova V.Y."/>
            <person name="Starodumova I.P."/>
            <person name="Tarlachkov S.V."/>
            <person name="Donova M.V."/>
        </authorList>
    </citation>
    <scope>NUCLEOTIDE SEQUENCE [LARGE SCALE GENOMIC DNA]</scope>
    <source>
        <strain evidence="7 8">VKM Ac-666</strain>
    </source>
</reference>
<dbReference type="InterPro" id="IPR036388">
    <property type="entry name" value="WH-like_DNA-bd_sf"/>
</dbReference>
<dbReference type="Proteomes" id="UP000323946">
    <property type="component" value="Unassembled WGS sequence"/>
</dbReference>
<dbReference type="InterPro" id="IPR029016">
    <property type="entry name" value="GAF-like_dom_sf"/>
</dbReference>
<dbReference type="InterPro" id="IPR036390">
    <property type="entry name" value="WH_DNA-bd_sf"/>
</dbReference>
<dbReference type="InterPro" id="IPR014757">
    <property type="entry name" value="Tscrpt_reg_IclR_C"/>
</dbReference>
<feature type="domain" description="HTH iclR-type" evidence="5">
    <location>
        <begin position="43"/>
        <end position="103"/>
    </location>
</feature>
<keyword evidence="3" id="KW-0804">Transcription</keyword>
<dbReference type="Pfam" id="PF09339">
    <property type="entry name" value="HTH_IclR"/>
    <property type="match status" value="1"/>
</dbReference>
<evidence type="ECO:0000259" key="6">
    <source>
        <dbReference type="PROSITE" id="PS51078"/>
    </source>
</evidence>
<evidence type="ECO:0000256" key="1">
    <source>
        <dbReference type="ARBA" id="ARBA00023015"/>
    </source>
</evidence>
<dbReference type="SUPFAM" id="SSF55781">
    <property type="entry name" value="GAF domain-like"/>
    <property type="match status" value="1"/>
</dbReference>
<dbReference type="AlphaFoldDB" id="A0A5M7BZK5"/>
<dbReference type="Gene3D" id="1.10.10.10">
    <property type="entry name" value="Winged helix-like DNA-binding domain superfamily/Winged helix DNA-binding domain"/>
    <property type="match status" value="1"/>
</dbReference>
<dbReference type="SMART" id="SM00346">
    <property type="entry name" value="HTH_ICLR"/>
    <property type="match status" value="1"/>
</dbReference>
<dbReference type="PANTHER" id="PTHR30136">
    <property type="entry name" value="HELIX-TURN-HELIX TRANSCRIPTIONAL REGULATOR, ICLR FAMILY"/>
    <property type="match status" value="1"/>
</dbReference>
<dbReference type="SUPFAM" id="SSF46785">
    <property type="entry name" value="Winged helix' DNA-binding domain"/>
    <property type="match status" value="1"/>
</dbReference>
<name>A0A5M7BZK5_SACHI</name>
<feature type="domain" description="IclR-ED" evidence="6">
    <location>
        <begin position="104"/>
        <end position="285"/>
    </location>
</feature>
<dbReference type="GO" id="GO:0045892">
    <property type="term" value="P:negative regulation of DNA-templated transcription"/>
    <property type="evidence" value="ECO:0007669"/>
    <property type="project" value="TreeGrafter"/>
</dbReference>
<keyword evidence="2" id="KW-0238">DNA-binding</keyword>
<evidence type="ECO:0000259" key="5">
    <source>
        <dbReference type="PROSITE" id="PS51077"/>
    </source>
</evidence>
<evidence type="ECO:0000256" key="4">
    <source>
        <dbReference type="SAM" id="MobiDB-lite"/>
    </source>
</evidence>
<organism evidence="7 8">
    <name type="scientific">Saccharopolyspora hirsuta</name>
    <dbReference type="NCBI Taxonomy" id="1837"/>
    <lineage>
        <taxon>Bacteria</taxon>
        <taxon>Bacillati</taxon>
        <taxon>Actinomycetota</taxon>
        <taxon>Actinomycetes</taxon>
        <taxon>Pseudonocardiales</taxon>
        <taxon>Pseudonocardiaceae</taxon>
        <taxon>Saccharopolyspora</taxon>
    </lineage>
</organism>
<accession>A0A5M7BZK5</accession>
<gene>
    <name evidence="7" type="ORF">F1721_10510</name>
</gene>
<feature type="compositionally biased region" description="Polar residues" evidence="4">
    <location>
        <begin position="1"/>
        <end position="10"/>
    </location>
</feature>